<accession>A0ACC2IJF0</accession>
<dbReference type="Proteomes" id="UP001153331">
    <property type="component" value="Unassembled WGS sequence"/>
</dbReference>
<organism evidence="1 2">
    <name type="scientific">Boeremia exigua</name>
    <dbReference type="NCBI Taxonomy" id="749465"/>
    <lineage>
        <taxon>Eukaryota</taxon>
        <taxon>Fungi</taxon>
        <taxon>Dikarya</taxon>
        <taxon>Ascomycota</taxon>
        <taxon>Pezizomycotina</taxon>
        <taxon>Dothideomycetes</taxon>
        <taxon>Pleosporomycetidae</taxon>
        <taxon>Pleosporales</taxon>
        <taxon>Pleosporineae</taxon>
        <taxon>Didymellaceae</taxon>
        <taxon>Boeremia</taxon>
    </lineage>
</organism>
<protein>
    <submittedName>
        <fullName evidence="1">Uncharacterized protein</fullName>
    </submittedName>
</protein>
<comment type="caution">
    <text evidence="1">The sequence shown here is derived from an EMBL/GenBank/DDBJ whole genome shotgun (WGS) entry which is preliminary data.</text>
</comment>
<keyword evidence="2" id="KW-1185">Reference proteome</keyword>
<reference evidence="1" key="1">
    <citation type="submission" date="2022-11" db="EMBL/GenBank/DDBJ databases">
        <title>Genome Sequence of Boeremia exigua.</title>
        <authorList>
            <person name="Buettner E."/>
        </authorList>
    </citation>
    <scope>NUCLEOTIDE SEQUENCE</scope>
    <source>
        <strain evidence="1">CU02</strain>
    </source>
</reference>
<evidence type="ECO:0000313" key="2">
    <source>
        <dbReference type="Proteomes" id="UP001153331"/>
    </source>
</evidence>
<gene>
    <name evidence="1" type="ORF">OPT61_g3020</name>
</gene>
<dbReference type="EMBL" id="JAPHNI010000147">
    <property type="protein sequence ID" value="KAJ8115311.1"/>
    <property type="molecule type" value="Genomic_DNA"/>
</dbReference>
<proteinExistence type="predicted"/>
<name>A0ACC2IJF0_9PLEO</name>
<evidence type="ECO:0000313" key="1">
    <source>
        <dbReference type="EMBL" id="KAJ8115311.1"/>
    </source>
</evidence>
<sequence>MSPNHLFARQTPQPLATTLTQPTTTLALSTTFTPPASCALPSQINILPPPGYLIWWNEPVPYTSKTISACYPSEFLRSYTSVAPTSARALGSSIVPAMSPLVCPQNFCTQYVGDNNYIACCPSGYKFETTGTPVLSTRPAYGGICYTDIPISQELTAVVYDSTGSAHQEVWAPSTTGAQGWAHPIDGWAASEPVLGCPAKQSISMSESQSTQGPSSSAAGTSAQSPSSNVSSATENGKKVGGGVIAGAVLGALVGLAAILGLVLLLLRRKKKNAAAKEQSLQSSQSDDGVLYHEIHQKDGDNTRVEASAVAPKAELESDYRASAHELGTGAERRFELPDGNGASQK</sequence>